<feature type="transmembrane region" description="Helical" evidence="9">
    <location>
        <begin position="625"/>
        <end position="648"/>
    </location>
</feature>
<gene>
    <name evidence="11" type="ORF">NCGR_LOCUS41368</name>
    <name evidence="12" type="ORF">NCGR_LOCUS41369</name>
</gene>
<dbReference type="OrthoDB" id="303876at2759"/>
<keyword evidence="13" id="KW-1185">Reference proteome</keyword>
<feature type="repeat" description="ANK" evidence="7">
    <location>
        <begin position="167"/>
        <end position="199"/>
    </location>
</feature>
<comment type="subcellular location">
    <subcellularLocation>
        <location evidence="1">Membrane</location>
        <topology evidence="1">Multi-pass membrane protein</topology>
    </subcellularLocation>
</comment>
<dbReference type="Pfam" id="PF12796">
    <property type="entry name" value="Ank_2"/>
    <property type="match status" value="2"/>
</dbReference>
<feature type="repeat" description="ANK" evidence="7">
    <location>
        <begin position="93"/>
        <end position="125"/>
    </location>
</feature>
<dbReference type="Pfam" id="PF13857">
    <property type="entry name" value="Ank_5"/>
    <property type="match status" value="1"/>
</dbReference>
<feature type="repeat" description="ANK" evidence="7">
    <location>
        <begin position="372"/>
        <end position="396"/>
    </location>
</feature>
<reference evidence="11" key="1">
    <citation type="submission" date="2020-10" db="EMBL/GenBank/DDBJ databases">
        <authorList>
            <person name="Han B."/>
            <person name="Lu T."/>
            <person name="Zhao Q."/>
            <person name="Huang X."/>
            <person name="Zhao Y."/>
        </authorList>
    </citation>
    <scope>NUCLEOTIDE SEQUENCE</scope>
</reference>
<feature type="transmembrane region" description="Helical" evidence="9">
    <location>
        <begin position="504"/>
        <end position="526"/>
    </location>
</feature>
<name>A0A811QJZ3_9POAL</name>
<organism evidence="11 13">
    <name type="scientific">Miscanthus lutarioriparius</name>
    <dbReference type="NCBI Taxonomy" id="422564"/>
    <lineage>
        <taxon>Eukaryota</taxon>
        <taxon>Viridiplantae</taxon>
        <taxon>Streptophyta</taxon>
        <taxon>Embryophyta</taxon>
        <taxon>Tracheophyta</taxon>
        <taxon>Spermatophyta</taxon>
        <taxon>Magnoliopsida</taxon>
        <taxon>Liliopsida</taxon>
        <taxon>Poales</taxon>
        <taxon>Poaceae</taxon>
        <taxon>PACMAD clade</taxon>
        <taxon>Panicoideae</taxon>
        <taxon>Andropogonodae</taxon>
        <taxon>Andropogoneae</taxon>
        <taxon>Saccharinae</taxon>
        <taxon>Miscanthus</taxon>
    </lineage>
</organism>
<evidence type="ECO:0000256" key="6">
    <source>
        <dbReference type="ARBA" id="ARBA00023136"/>
    </source>
</evidence>
<accession>A0A811QJZ3</accession>
<dbReference type="EMBL" id="CAJGYO010000010">
    <property type="protein sequence ID" value="CAD6257886.1"/>
    <property type="molecule type" value="Genomic_DNA"/>
</dbReference>
<dbReference type="PROSITE" id="PS50297">
    <property type="entry name" value="ANK_REP_REGION"/>
    <property type="match status" value="3"/>
</dbReference>
<dbReference type="Proteomes" id="UP000604825">
    <property type="component" value="Unassembled WGS sequence"/>
</dbReference>
<feature type="transmembrane region" description="Helical" evidence="9">
    <location>
        <begin position="538"/>
        <end position="560"/>
    </location>
</feature>
<keyword evidence="3" id="KW-0677">Repeat</keyword>
<sequence>MDPQQQSIQLAAGASPAGSPAMATPPPMQQPPQCDHERMVVGNMCPSLYRAVYEGRMAEVTALLLQQHAAAIDCQATGVVMHGQCDILELTAERNTALHVAAEQGHHELIRELYRRFKDQGLLSRQNSALDTPMHCAARAGHARAVAVLVELARDRGENILGCKNEAGDTALHLAARHGHGAAVEVLVSAAAQPAAELNNAGVSPLYLAVISGSVSAVREIITKCKDASSMGPSAQNALHAAVFQSSEMVHLLLEWRPALADQVDCSGSSPLHFASSDGDRSIVRAILRAGPPGTVYKKDSSGLSSLHVAARMGHHHVVTNMLRSCPDAAELRDGNGRTFVHAAAREKRSSVVLLATKNPMLRGLLDAQDREGNTPLHLAVAAGSTRIVEDLLHNGKVRANVPNNDGHTAFDLAAGSTISFFKMVSLVVALVAYGAQLRPQRQDQLEQWVGRDMVRKGIQNTSDSLTVVAGLIVAAAFAAGFNLPGGYGDDGKVTLKDETVFKSFLLLNTGAVATSVLALVLLVYGKASSHSAGSWKTFAAALQLLWVSLVCMMLAFQAALFSVATTRALTYGFLVVYTCILVVQICITTWLGPATRLRTIWRFHWKGRRHVNVKRQYPFAKATVLNLQLFTATSFLGSLGFQVIFLLSRISRRSKDTSIAPSPSALYY</sequence>
<feature type="transmembrane region" description="Helical" evidence="9">
    <location>
        <begin position="572"/>
        <end position="593"/>
    </location>
</feature>
<protein>
    <recommendedName>
        <fullName evidence="10">PGG domain-containing protein</fullName>
    </recommendedName>
</protein>
<feature type="compositionally biased region" description="Low complexity" evidence="8">
    <location>
        <begin position="11"/>
        <end position="22"/>
    </location>
</feature>
<keyword evidence="2 9" id="KW-0812">Transmembrane</keyword>
<evidence type="ECO:0000256" key="8">
    <source>
        <dbReference type="SAM" id="MobiDB-lite"/>
    </source>
</evidence>
<feature type="domain" description="PGG" evidence="10">
    <location>
        <begin position="457"/>
        <end position="562"/>
    </location>
</feature>
<keyword evidence="5 7" id="KW-0040">ANK repeat</keyword>
<dbReference type="InterPro" id="IPR026961">
    <property type="entry name" value="PGG_dom"/>
</dbReference>
<dbReference type="EMBL" id="CAJGYO010000010">
    <property type="protein sequence ID" value="CAD6257885.1"/>
    <property type="molecule type" value="Genomic_DNA"/>
</dbReference>
<feature type="transmembrane region" description="Helical" evidence="9">
    <location>
        <begin position="413"/>
        <end position="436"/>
    </location>
</feature>
<dbReference type="SMART" id="SM00248">
    <property type="entry name" value="ANK"/>
    <property type="match status" value="10"/>
</dbReference>
<dbReference type="AlphaFoldDB" id="A0A811QJZ3"/>
<dbReference type="PANTHER" id="PTHR24186:SF41">
    <property type="entry name" value="PGG DOMAIN-CONTAINING PROTEIN"/>
    <property type="match status" value="1"/>
</dbReference>
<evidence type="ECO:0000256" key="7">
    <source>
        <dbReference type="PROSITE-ProRule" id="PRU00023"/>
    </source>
</evidence>
<dbReference type="GO" id="GO:0005886">
    <property type="term" value="C:plasma membrane"/>
    <property type="evidence" value="ECO:0007669"/>
    <property type="project" value="TreeGrafter"/>
</dbReference>
<evidence type="ECO:0000313" key="11">
    <source>
        <dbReference type="EMBL" id="CAD6257885.1"/>
    </source>
</evidence>
<evidence type="ECO:0000256" key="1">
    <source>
        <dbReference type="ARBA" id="ARBA00004141"/>
    </source>
</evidence>
<dbReference type="Gene3D" id="1.25.40.20">
    <property type="entry name" value="Ankyrin repeat-containing domain"/>
    <property type="match status" value="1"/>
</dbReference>
<evidence type="ECO:0000313" key="13">
    <source>
        <dbReference type="Proteomes" id="UP000604825"/>
    </source>
</evidence>
<evidence type="ECO:0000256" key="9">
    <source>
        <dbReference type="SAM" id="Phobius"/>
    </source>
</evidence>
<evidence type="ECO:0000259" key="10">
    <source>
        <dbReference type="Pfam" id="PF13962"/>
    </source>
</evidence>
<feature type="transmembrane region" description="Helical" evidence="9">
    <location>
        <begin position="466"/>
        <end position="484"/>
    </location>
</feature>
<dbReference type="PROSITE" id="PS50088">
    <property type="entry name" value="ANK_REPEAT"/>
    <property type="match status" value="4"/>
</dbReference>
<evidence type="ECO:0000256" key="4">
    <source>
        <dbReference type="ARBA" id="ARBA00022989"/>
    </source>
</evidence>
<dbReference type="FunFam" id="1.25.40.20:FF:000673">
    <property type="entry name" value="Protein ACCELERATED CELL DEATH 6"/>
    <property type="match status" value="1"/>
</dbReference>
<keyword evidence="6 9" id="KW-0472">Membrane</keyword>
<dbReference type="SUPFAM" id="SSF48403">
    <property type="entry name" value="Ankyrin repeat"/>
    <property type="match status" value="1"/>
</dbReference>
<keyword evidence="4 9" id="KW-1133">Transmembrane helix</keyword>
<comment type="caution">
    <text evidence="11">The sequence shown here is derived from an EMBL/GenBank/DDBJ whole genome shotgun (WGS) entry which is preliminary data.</text>
</comment>
<evidence type="ECO:0000256" key="3">
    <source>
        <dbReference type="ARBA" id="ARBA00022737"/>
    </source>
</evidence>
<dbReference type="InterPro" id="IPR036770">
    <property type="entry name" value="Ankyrin_rpt-contain_sf"/>
</dbReference>
<dbReference type="Pfam" id="PF13962">
    <property type="entry name" value="PGG"/>
    <property type="match status" value="1"/>
</dbReference>
<evidence type="ECO:0000256" key="2">
    <source>
        <dbReference type="ARBA" id="ARBA00022692"/>
    </source>
</evidence>
<proteinExistence type="predicted"/>
<dbReference type="PANTHER" id="PTHR24186">
    <property type="entry name" value="PROTEIN PHOSPHATASE 1 REGULATORY SUBUNIT"/>
    <property type="match status" value="1"/>
</dbReference>
<feature type="region of interest" description="Disordered" evidence="8">
    <location>
        <begin position="1"/>
        <end position="33"/>
    </location>
</feature>
<feature type="repeat" description="ANK" evidence="7">
    <location>
        <begin position="267"/>
        <end position="291"/>
    </location>
</feature>
<evidence type="ECO:0000313" key="12">
    <source>
        <dbReference type="EMBL" id="CAD6257886.1"/>
    </source>
</evidence>
<evidence type="ECO:0000256" key="5">
    <source>
        <dbReference type="ARBA" id="ARBA00023043"/>
    </source>
</evidence>
<dbReference type="InterPro" id="IPR002110">
    <property type="entry name" value="Ankyrin_rpt"/>
</dbReference>